<evidence type="ECO:0000259" key="1">
    <source>
        <dbReference type="Pfam" id="PF00534"/>
    </source>
</evidence>
<dbReference type="EC" id="2.4.-.-" evidence="3"/>
<sequence length="377" mass="41333">MEQFNLCIVKPNKETVSETFVREHIERLPGNKKVLYGGVFPVYDDKGKYLIRSPFGILSYLIQKKIFKRTDIKVRTHALAKYLTQNKIDVVFAEYGMVGASIAEACEMANVPLVIHYHGADVHHTETIKRYHGLYQKAFAYASALIAVSGDMGKALVALGAPAEKITVASCGVNPDAFPKLDISKTAAAFLSVGRFVEKKSPQSVVQAFKLVHDEFSDATLNMVGVGPLFDETKALVSQLGLTNSVRLLGAQNQAQIKNLLKESRCFVQHSVTAKDGDKEGTPVTILEAGSSGLAIVSTLHTGIKEAVVNGQTGYLVPEYDIEGMAHYMKMIAADVNLAVELGEKEATYIRENYDIQSRIKTITKLLEQAIANKKHD</sequence>
<feature type="domain" description="Glycosyl transferase family 1" evidence="1">
    <location>
        <begin position="176"/>
        <end position="345"/>
    </location>
</feature>
<dbReference type="RefSeq" id="WP_377189510.1">
    <property type="nucleotide sequence ID" value="NZ_JBHUPD010000004.1"/>
</dbReference>
<evidence type="ECO:0000313" key="4">
    <source>
        <dbReference type="Proteomes" id="UP001597557"/>
    </source>
</evidence>
<keyword evidence="4" id="KW-1185">Reference proteome</keyword>
<dbReference type="GO" id="GO:0016757">
    <property type="term" value="F:glycosyltransferase activity"/>
    <property type="evidence" value="ECO:0007669"/>
    <property type="project" value="UniProtKB-KW"/>
</dbReference>
<reference evidence="4" key="1">
    <citation type="journal article" date="2019" name="Int. J. Syst. Evol. Microbiol.">
        <title>The Global Catalogue of Microorganisms (GCM) 10K type strain sequencing project: providing services to taxonomists for standard genome sequencing and annotation.</title>
        <authorList>
            <consortium name="The Broad Institute Genomics Platform"/>
            <consortium name="The Broad Institute Genome Sequencing Center for Infectious Disease"/>
            <person name="Wu L."/>
            <person name="Ma J."/>
        </authorList>
    </citation>
    <scope>NUCLEOTIDE SEQUENCE [LARGE SCALE GENOMIC DNA]</scope>
    <source>
        <strain evidence="4">KCTC 22437</strain>
    </source>
</reference>
<gene>
    <name evidence="3" type="ORF">ACFS5N_18970</name>
</gene>
<name>A0ABW5YGR7_9SPHI</name>
<organism evidence="3 4">
    <name type="scientific">Mucilaginibacter ximonensis</name>
    <dbReference type="NCBI Taxonomy" id="538021"/>
    <lineage>
        <taxon>Bacteria</taxon>
        <taxon>Pseudomonadati</taxon>
        <taxon>Bacteroidota</taxon>
        <taxon>Sphingobacteriia</taxon>
        <taxon>Sphingobacteriales</taxon>
        <taxon>Sphingobacteriaceae</taxon>
        <taxon>Mucilaginibacter</taxon>
    </lineage>
</organism>
<dbReference type="Proteomes" id="UP001597557">
    <property type="component" value="Unassembled WGS sequence"/>
</dbReference>
<dbReference type="PANTHER" id="PTHR45947:SF3">
    <property type="entry name" value="SULFOQUINOVOSYL TRANSFERASE SQD2"/>
    <property type="match status" value="1"/>
</dbReference>
<dbReference type="PANTHER" id="PTHR45947">
    <property type="entry name" value="SULFOQUINOVOSYL TRANSFERASE SQD2"/>
    <property type="match status" value="1"/>
</dbReference>
<protein>
    <submittedName>
        <fullName evidence="3">Glycosyltransferase</fullName>
        <ecNumber evidence="3">2.4.-.-</ecNumber>
    </submittedName>
</protein>
<dbReference type="Gene3D" id="3.40.50.2000">
    <property type="entry name" value="Glycogen Phosphorylase B"/>
    <property type="match status" value="2"/>
</dbReference>
<evidence type="ECO:0000259" key="2">
    <source>
        <dbReference type="Pfam" id="PF13579"/>
    </source>
</evidence>
<dbReference type="Pfam" id="PF00534">
    <property type="entry name" value="Glycos_transf_1"/>
    <property type="match status" value="1"/>
</dbReference>
<keyword evidence="3" id="KW-0328">Glycosyltransferase</keyword>
<proteinExistence type="predicted"/>
<accession>A0ABW5YGR7</accession>
<feature type="domain" description="Glycosyltransferase subfamily 4-like N-terminal" evidence="2">
    <location>
        <begin position="75"/>
        <end position="172"/>
    </location>
</feature>
<evidence type="ECO:0000313" key="3">
    <source>
        <dbReference type="EMBL" id="MFD2874574.1"/>
    </source>
</evidence>
<dbReference type="InterPro" id="IPR050194">
    <property type="entry name" value="Glycosyltransferase_grp1"/>
</dbReference>
<dbReference type="InterPro" id="IPR001296">
    <property type="entry name" value="Glyco_trans_1"/>
</dbReference>
<dbReference type="EMBL" id="JBHUPD010000004">
    <property type="protein sequence ID" value="MFD2874574.1"/>
    <property type="molecule type" value="Genomic_DNA"/>
</dbReference>
<dbReference type="Pfam" id="PF13579">
    <property type="entry name" value="Glyco_trans_4_4"/>
    <property type="match status" value="1"/>
</dbReference>
<dbReference type="InterPro" id="IPR028098">
    <property type="entry name" value="Glyco_trans_4-like_N"/>
</dbReference>
<dbReference type="SUPFAM" id="SSF53756">
    <property type="entry name" value="UDP-Glycosyltransferase/glycogen phosphorylase"/>
    <property type="match status" value="1"/>
</dbReference>
<keyword evidence="3" id="KW-0808">Transferase</keyword>
<comment type="caution">
    <text evidence="3">The sequence shown here is derived from an EMBL/GenBank/DDBJ whole genome shotgun (WGS) entry which is preliminary data.</text>
</comment>